<feature type="transmembrane region" description="Helical" evidence="1">
    <location>
        <begin position="29"/>
        <end position="46"/>
    </location>
</feature>
<protein>
    <submittedName>
        <fullName evidence="2">Lmo0937 family membrane protein</fullName>
    </submittedName>
</protein>
<keyword evidence="3" id="KW-1185">Reference proteome</keyword>
<comment type="caution">
    <text evidence="2">The sequence shown here is derived from an EMBL/GenBank/DDBJ whole genome shotgun (WGS) entry which is preliminary data.</text>
</comment>
<dbReference type="Proteomes" id="UP001595814">
    <property type="component" value="Unassembled WGS sequence"/>
</dbReference>
<gene>
    <name evidence="2" type="ORF">ACFOUT_15475</name>
</gene>
<dbReference type="EMBL" id="JBHSAW010000010">
    <property type="protein sequence ID" value="MFC4097291.1"/>
    <property type="molecule type" value="Genomic_DNA"/>
</dbReference>
<keyword evidence="1" id="KW-0812">Transmembrane</keyword>
<reference evidence="3" key="1">
    <citation type="journal article" date="2019" name="Int. J. Syst. Evol. Microbiol.">
        <title>The Global Catalogue of Microorganisms (GCM) 10K type strain sequencing project: providing services to taxonomists for standard genome sequencing and annotation.</title>
        <authorList>
            <consortium name="The Broad Institute Genomics Platform"/>
            <consortium name="The Broad Institute Genome Sequencing Center for Infectious Disease"/>
            <person name="Wu L."/>
            <person name="Ma J."/>
        </authorList>
    </citation>
    <scope>NUCLEOTIDE SEQUENCE [LARGE SCALE GENOMIC DNA]</scope>
    <source>
        <strain evidence="3">CECT 7477</strain>
    </source>
</reference>
<dbReference type="NCBIfam" id="NF033488">
    <property type="entry name" value="lmo0937_fam_TM"/>
    <property type="match status" value="1"/>
</dbReference>
<keyword evidence="1" id="KW-1133">Transmembrane helix</keyword>
<proteinExistence type="predicted"/>
<sequence length="51" mass="5625">MKSTLWIIIVVLVVAWLLGFTLLPDVGNIIHAILVIAVVLLIYNLVSGRKI</sequence>
<dbReference type="RefSeq" id="WP_192461984.1">
    <property type="nucleotide sequence ID" value="NZ_JACYFJ010000002.1"/>
</dbReference>
<evidence type="ECO:0000313" key="2">
    <source>
        <dbReference type="EMBL" id="MFC4097291.1"/>
    </source>
</evidence>
<evidence type="ECO:0000313" key="3">
    <source>
        <dbReference type="Proteomes" id="UP001595814"/>
    </source>
</evidence>
<accession>A0ABV8JU04</accession>
<keyword evidence="1" id="KW-0472">Membrane</keyword>
<organism evidence="2 3">
    <name type="scientific">Euzebyella saccharophila</name>
    <dbReference type="NCBI Taxonomy" id="679664"/>
    <lineage>
        <taxon>Bacteria</taxon>
        <taxon>Pseudomonadati</taxon>
        <taxon>Bacteroidota</taxon>
        <taxon>Flavobacteriia</taxon>
        <taxon>Flavobacteriales</taxon>
        <taxon>Flavobacteriaceae</taxon>
        <taxon>Euzebyella</taxon>
    </lineage>
</organism>
<name>A0ABV8JU04_9FLAO</name>
<dbReference type="Pfam" id="PF18919">
    <property type="entry name" value="DUF5670"/>
    <property type="match status" value="1"/>
</dbReference>
<dbReference type="InterPro" id="IPR043727">
    <property type="entry name" value="Lmo0937-like"/>
</dbReference>
<feature type="transmembrane region" description="Helical" evidence="1">
    <location>
        <begin position="5"/>
        <end position="23"/>
    </location>
</feature>
<evidence type="ECO:0000256" key="1">
    <source>
        <dbReference type="SAM" id="Phobius"/>
    </source>
</evidence>